<accession>A0ABW7GU81</accession>
<keyword evidence="4" id="KW-1185">Reference proteome</keyword>
<feature type="chain" id="PRO_5047070767" evidence="1">
    <location>
        <begin position="30"/>
        <end position="346"/>
    </location>
</feature>
<dbReference type="Pfam" id="PF14415">
    <property type="entry name" value="DUF4424"/>
    <property type="match status" value="1"/>
</dbReference>
<protein>
    <submittedName>
        <fullName evidence="3">DUF4424 family protein</fullName>
    </submittedName>
</protein>
<dbReference type="Proteomes" id="UP001606303">
    <property type="component" value="Unassembled WGS sequence"/>
</dbReference>
<evidence type="ECO:0000313" key="4">
    <source>
        <dbReference type="Proteomes" id="UP001606303"/>
    </source>
</evidence>
<sequence>MRRARIRHALTLAAAGLGGWIGAALTAHANDTTARVAVGGLEFTQTRSIRMESEHLVISPDRVRVDYVYRNTTDRAVRTVVAFPTPSYPDCLSESALDLNQRPVEGLHTEVNGQPVPTQRVRSVLMGTRDVTQQLRAAGLREAQIFAPAPLPFCSTRPEPEPWPAAVRKRLKAAGIVPDELRTADTYHWTQTFPPGQPVRVGHAYTPFAGGIYTFYGLDRTYAEPGSKAPPVSSHWGDHTDRACLDEGARAAIDAGVQRLLRQGAASVQMSLRDVEYILGTARNWQGPIGRFTLDVVKAQPQDIVSLCFPGRPRRVDATTLRFEHTGFTPPDRVQVNFYTLTPYDR</sequence>
<feature type="signal peptide" evidence="1">
    <location>
        <begin position="1"/>
        <end position="29"/>
    </location>
</feature>
<dbReference type="RefSeq" id="WP_394381054.1">
    <property type="nucleotide sequence ID" value="NZ_JBIGIB010000001.1"/>
</dbReference>
<evidence type="ECO:0000256" key="1">
    <source>
        <dbReference type="SAM" id="SignalP"/>
    </source>
</evidence>
<reference evidence="3 4" key="1">
    <citation type="submission" date="2024-08" db="EMBL/GenBank/DDBJ databases">
        <authorList>
            <person name="Lu H."/>
        </authorList>
    </citation>
    <scope>NUCLEOTIDE SEQUENCE [LARGE SCALE GENOMIC DNA]</scope>
    <source>
        <strain evidence="3 4">BYS87W</strain>
    </source>
</reference>
<evidence type="ECO:0000313" key="3">
    <source>
        <dbReference type="EMBL" id="MFG6465485.1"/>
    </source>
</evidence>
<gene>
    <name evidence="3" type="ORF">ACG01O_02570</name>
</gene>
<dbReference type="Gene3D" id="2.60.40.3680">
    <property type="match status" value="1"/>
</dbReference>
<name>A0ABW7GU81_9BURK</name>
<proteinExistence type="predicted"/>
<dbReference type="InterPro" id="IPR025538">
    <property type="entry name" value="DUF4424"/>
</dbReference>
<feature type="domain" description="DUF4424" evidence="2">
    <location>
        <begin position="29"/>
        <end position="336"/>
    </location>
</feature>
<evidence type="ECO:0000259" key="2">
    <source>
        <dbReference type="Pfam" id="PF14415"/>
    </source>
</evidence>
<keyword evidence="1" id="KW-0732">Signal</keyword>
<organism evidence="3 4">
    <name type="scientific">Pelomonas baiyunensis</name>
    <dbReference type="NCBI Taxonomy" id="3299026"/>
    <lineage>
        <taxon>Bacteria</taxon>
        <taxon>Pseudomonadati</taxon>
        <taxon>Pseudomonadota</taxon>
        <taxon>Betaproteobacteria</taxon>
        <taxon>Burkholderiales</taxon>
        <taxon>Sphaerotilaceae</taxon>
        <taxon>Roseateles</taxon>
    </lineage>
</organism>
<dbReference type="EMBL" id="JBIGIB010000001">
    <property type="protein sequence ID" value="MFG6465485.1"/>
    <property type="molecule type" value="Genomic_DNA"/>
</dbReference>
<comment type="caution">
    <text evidence="3">The sequence shown here is derived from an EMBL/GenBank/DDBJ whole genome shotgun (WGS) entry which is preliminary data.</text>
</comment>